<keyword evidence="11" id="KW-0804">Transcription</keyword>
<dbReference type="Gene3D" id="1.20.120.850">
    <property type="entry name" value="SWI2/SNF2 ATPases, N-terminal domain"/>
    <property type="match status" value="1"/>
</dbReference>
<dbReference type="GO" id="GO:0004386">
    <property type="term" value="F:helicase activity"/>
    <property type="evidence" value="ECO:0007669"/>
    <property type="project" value="UniProtKB-KW"/>
</dbReference>
<dbReference type="InterPro" id="IPR014012">
    <property type="entry name" value="HSA_dom"/>
</dbReference>
<dbReference type="PROSITE" id="PS51194">
    <property type="entry name" value="HELICASE_CTER"/>
    <property type="match status" value="1"/>
</dbReference>
<keyword evidence="6" id="KW-0347">Helicase</keyword>
<sequence>MSAAPPPSSGSGGAKPKRSSIGAAASPAPVDAKRARLAAPVAPSLVELRRAYHDHVAELSYLQAGNNLLDYLLWRQSCPKSLLAALKAEALDEDDRRWIGEMEKSGRVRELFPRPATVPQECEQAATTGNPIVNYLQLPRRSSPPSQQQRQLRRTSSQQSSQASPQPSLASQTSSSPTKQEKEAEIVDQAKHEAQVMQKVAELKAAGLWSSKRLPKCLEPPRPKSHWDYLLEEMQWLATDFMQERKFRRVFSRKMCLMVQRHFREKEDRERRQEKEEFHNLKRIASQCARMVREWWLGIQKFVEFKHSNRLEEKRRKALDLHLNFIVDQTEKYSEWLVEGLNAGGASSSGGAGSVAGRDDEEFVPAASDLDADMDDEETIAKAEAEDLADTQDGDDEIAALQRDMDQPMEELLRSLPPEILEKPASLPGSEAGTDDDKDKGDTGDEDSEFRMDSDDAEAEDVEDTIAEEEAAVGGSGDAGVEVDQLAEEAELPLEELLKRYRGAFEGGHSEADEAASVAEKSGGEDGTASGKSGDASDNTDDEASAGAKSAIAELAEMDATSDTGDANGEDVEAQRRCREKLDEGYRELAAEALSALPKGFTLNSTKISVPIPHLLRGGSLREYQIVGLDWLATLYDKRLNGILADEMGLGKTIQTIALLAHLACDRGVWGPHLIVVPTSVMLNWEMEFKKWCPGFKILTYFGSLKERKEKRKGWTKTNAFHVCITSYKLAIQDSRCFKLKKWKYLILDEAQNIKNFKSQRWQTLLTFNSQRRLLLTGTPLQNSLMELWSLMHFLMPQVFQSHREFREWFANPLTGMVEGTQEYSDQLVRRLHKVLRPFLLRRLKKDVEKQMPKKYEHVVMCRLSKRQRYLYDDFMSRASTKETLASGHFMSVINVLMQLRKVCNHPNLFEERPTVSPLRVDPIRIDVPGDVLRLRDYDPMRQVLLETLWPNMCEMERDLPSFVASRVEQLRPKRPLIQELADDAAQDAAIGSSNGSFPESVFNFRGLPVSRKPFISRATLKESKLELAKTAALPPEAPVDPDAQLPDGIRQIRQQARHDRVSLLDRLSDRRCQFQPVYGCDLLAAVSIFRHPTEPHSVLPSWRRGCLWTSSTQRTQPRAQSYCLMRGHLHCLKSQLRKSDPRLLFASTSGLECLVNRPEDRLVELRDVIDRFCFAVPPVLAGEPFLSCPWQQRQVAVERESAIRSQSSRCDLLHPIASRQAVQFPDGRLIQYDCGKLQSLDLLLKRLKPKGHRVLIFTQMARMLDILEQFLSHHGHIYLRLDGTTRVEQRQILMERFNADSRIFVFILSTRSGGLGVNLTGADTVVFYDSDWNPTMDAQAQDRCHRIGQTRDVHIYRLISEKTVEENILKKANQKRWLNDVAIEGGNFTAAFFQQNTIKELFSEPTGLDDLVAKKKTRLAAAEQEQQAEAESRPGIETALEEVEDESDRQAAEKAKKETVEELAEFDEDIPWDENEALLRQREHRLERRLAALESELSSLERYGLSFIESHQELMMNWELEQAEVNIEQSKREWELQQLKQLRQEEELRAELEEDDMFMCYGAYDPARQVRELARQMEIEDADHDLRVGGEEAAVSNASPDRGRTADRLVSSLGIRQVQLADDSTGAGVGADANSTLAARRRAKKIKRQRRVAAETAAQQNQLASPLQQEQQRQQLFTEESLVIVDNETSESGPPVQLPTLLMRQQKRKADPTERSFRLFPPAAAPPMTHAPPTISQPLHSSHTTATPASSAGVTLLQPQSSARPVTLVTRQIVIPNGQVIHQQFIQPRYLQQQSHQGQAIRLVPVSQSPSQTQNLVLMPQSKQQQPQQQLITLHRSVPQQTVRLVPAAPSSAAASPGSLGFQNPR</sequence>
<keyword evidence="8" id="KW-0156">Chromatin regulator</keyword>
<dbReference type="GO" id="GO:0042393">
    <property type="term" value="F:histone binding"/>
    <property type="evidence" value="ECO:0007669"/>
    <property type="project" value="TreeGrafter"/>
</dbReference>
<dbReference type="GO" id="GO:0003677">
    <property type="term" value="F:DNA binding"/>
    <property type="evidence" value="ECO:0007669"/>
    <property type="project" value="UniProtKB-KW"/>
</dbReference>
<dbReference type="Pfam" id="PF00176">
    <property type="entry name" value="SNF2-rel_dom"/>
    <property type="match status" value="1"/>
</dbReference>
<evidence type="ECO:0000256" key="1">
    <source>
        <dbReference type="ARBA" id="ARBA00004123"/>
    </source>
</evidence>
<dbReference type="GO" id="GO:0005524">
    <property type="term" value="F:ATP binding"/>
    <property type="evidence" value="ECO:0007669"/>
    <property type="project" value="UniProtKB-KW"/>
</dbReference>
<proteinExistence type="inferred from homology"/>
<keyword evidence="3" id="KW-0597">Phosphoprotein</keyword>
<dbReference type="PROSITE" id="PS51204">
    <property type="entry name" value="HSA"/>
    <property type="match status" value="1"/>
</dbReference>
<evidence type="ECO:0000256" key="7">
    <source>
        <dbReference type="ARBA" id="ARBA00022840"/>
    </source>
</evidence>
<dbReference type="PANTHER" id="PTHR45685">
    <property type="entry name" value="HELICASE SRCAP-RELATED"/>
    <property type="match status" value="1"/>
</dbReference>
<dbReference type="FunFam" id="3.40.50.10810:FF:000005">
    <property type="entry name" value="Photoperiod-independent early flowering 1"/>
    <property type="match status" value="1"/>
</dbReference>
<feature type="compositionally biased region" description="Low complexity" evidence="13">
    <location>
        <begin position="1658"/>
        <end position="1674"/>
    </location>
</feature>
<dbReference type="GO" id="GO:0010557">
    <property type="term" value="P:positive regulation of macromolecule biosynthetic process"/>
    <property type="evidence" value="ECO:0007669"/>
    <property type="project" value="UniProtKB-ARBA"/>
</dbReference>
<evidence type="ECO:0000259" key="16">
    <source>
        <dbReference type="PROSITE" id="PS51204"/>
    </source>
</evidence>
<feature type="region of interest" description="Disordered" evidence="13">
    <location>
        <begin position="510"/>
        <end position="547"/>
    </location>
</feature>
<dbReference type="InterPro" id="IPR001650">
    <property type="entry name" value="Helicase_C-like"/>
</dbReference>
<evidence type="ECO:0000256" key="11">
    <source>
        <dbReference type="ARBA" id="ARBA00023163"/>
    </source>
</evidence>
<organism evidence="17 18">
    <name type="scientific">Macrostomum lignano</name>
    <dbReference type="NCBI Taxonomy" id="282301"/>
    <lineage>
        <taxon>Eukaryota</taxon>
        <taxon>Metazoa</taxon>
        <taxon>Spiralia</taxon>
        <taxon>Lophotrochozoa</taxon>
        <taxon>Platyhelminthes</taxon>
        <taxon>Rhabditophora</taxon>
        <taxon>Macrostomorpha</taxon>
        <taxon>Macrostomida</taxon>
        <taxon>Macrostomidae</taxon>
        <taxon>Macrostomum</taxon>
    </lineage>
</organism>
<protein>
    <submittedName>
        <fullName evidence="18">Helicase domino</fullName>
    </submittedName>
</protein>
<feature type="region of interest" description="Disordered" evidence="13">
    <location>
        <begin position="136"/>
        <end position="186"/>
    </location>
</feature>
<dbReference type="GO" id="GO:0010468">
    <property type="term" value="P:regulation of gene expression"/>
    <property type="evidence" value="ECO:0007669"/>
    <property type="project" value="UniProtKB-ARBA"/>
</dbReference>
<reference evidence="18" key="1">
    <citation type="submission" date="2016-11" db="UniProtKB">
        <authorList>
            <consortium name="WormBaseParasite"/>
        </authorList>
    </citation>
    <scope>IDENTIFICATION</scope>
</reference>
<feature type="compositionally biased region" description="Basic residues" evidence="13">
    <location>
        <begin position="1642"/>
        <end position="1652"/>
    </location>
</feature>
<dbReference type="InterPro" id="IPR049730">
    <property type="entry name" value="SNF2/RAD54-like_C"/>
</dbReference>
<dbReference type="Proteomes" id="UP000095280">
    <property type="component" value="Unplaced"/>
</dbReference>
<comment type="similarity">
    <text evidence="2">Belongs to the SNF2/RAD54 helicase family. SWR1 subfamily.</text>
</comment>
<dbReference type="InterPro" id="IPR050520">
    <property type="entry name" value="INO80/SWR1_helicase"/>
</dbReference>
<evidence type="ECO:0000313" key="18">
    <source>
        <dbReference type="WBParaSite" id="maker-uti_cns_0008135-snap-gene-0.4-mRNA-1"/>
    </source>
</evidence>
<dbReference type="WBParaSite" id="maker-uti_cns_0008135-snap-gene-0.4-mRNA-1">
    <property type="protein sequence ID" value="maker-uti_cns_0008135-snap-gene-0.4-mRNA-1"/>
    <property type="gene ID" value="maker-uti_cns_0008135-snap-gene-0.4"/>
</dbReference>
<keyword evidence="12" id="KW-0539">Nucleus</keyword>
<evidence type="ECO:0000256" key="13">
    <source>
        <dbReference type="SAM" id="MobiDB-lite"/>
    </source>
</evidence>
<evidence type="ECO:0000259" key="15">
    <source>
        <dbReference type="PROSITE" id="PS51194"/>
    </source>
</evidence>
<feature type="domain" description="HSA" evidence="16">
    <location>
        <begin position="214"/>
        <end position="286"/>
    </location>
</feature>
<dbReference type="PANTHER" id="PTHR45685:SF1">
    <property type="entry name" value="HELICASE SRCAP"/>
    <property type="match status" value="1"/>
</dbReference>
<evidence type="ECO:0000259" key="14">
    <source>
        <dbReference type="PROSITE" id="PS51192"/>
    </source>
</evidence>
<feature type="region of interest" description="Disordered" evidence="13">
    <location>
        <begin position="1"/>
        <end position="33"/>
    </location>
</feature>
<feature type="region of interest" description="Disordered" evidence="13">
    <location>
        <begin position="421"/>
        <end position="481"/>
    </location>
</feature>
<dbReference type="InterPro" id="IPR038718">
    <property type="entry name" value="SNF2-like_sf"/>
</dbReference>
<dbReference type="SMART" id="SM00490">
    <property type="entry name" value="HELICc"/>
    <property type="match status" value="1"/>
</dbReference>
<evidence type="ECO:0000256" key="4">
    <source>
        <dbReference type="ARBA" id="ARBA00022741"/>
    </source>
</evidence>
<dbReference type="CDD" id="cd18793">
    <property type="entry name" value="SF2_C_SNF"/>
    <property type="match status" value="1"/>
</dbReference>
<keyword evidence="10" id="KW-0238">DNA-binding</keyword>
<evidence type="ECO:0000256" key="3">
    <source>
        <dbReference type="ARBA" id="ARBA00022553"/>
    </source>
</evidence>
<dbReference type="CDD" id="cd18003">
    <property type="entry name" value="DEXQc_SRCAP"/>
    <property type="match status" value="1"/>
</dbReference>
<dbReference type="FunFam" id="3.40.50.300:FF:000529">
    <property type="entry name" value="helicase SRCAP isoform X1"/>
    <property type="match status" value="1"/>
</dbReference>
<keyword evidence="4" id="KW-0547">Nucleotide-binding</keyword>
<feature type="compositionally biased region" description="Acidic residues" evidence="13">
    <location>
        <begin position="455"/>
        <end position="471"/>
    </location>
</feature>
<dbReference type="InterPro" id="IPR014001">
    <property type="entry name" value="Helicase_ATP-bd"/>
</dbReference>
<keyword evidence="7" id="KW-0067">ATP-binding</keyword>
<dbReference type="Gene3D" id="3.40.50.10810">
    <property type="entry name" value="Tandem AAA-ATPase domain"/>
    <property type="match status" value="1"/>
</dbReference>
<dbReference type="InterPro" id="IPR000330">
    <property type="entry name" value="SNF2_N"/>
</dbReference>
<evidence type="ECO:0000313" key="17">
    <source>
        <dbReference type="Proteomes" id="UP000095280"/>
    </source>
</evidence>
<dbReference type="SMART" id="SM00573">
    <property type="entry name" value="HSA"/>
    <property type="match status" value="1"/>
</dbReference>
<dbReference type="GO" id="GO:0016887">
    <property type="term" value="F:ATP hydrolysis activity"/>
    <property type="evidence" value="ECO:0007669"/>
    <property type="project" value="TreeGrafter"/>
</dbReference>
<accession>A0A1I8HW18</accession>
<evidence type="ECO:0000256" key="8">
    <source>
        <dbReference type="ARBA" id="ARBA00022853"/>
    </source>
</evidence>
<feature type="domain" description="Helicase ATP-binding" evidence="14">
    <location>
        <begin position="633"/>
        <end position="798"/>
    </location>
</feature>
<feature type="domain" description="Helicase C-terminal" evidence="15">
    <location>
        <begin position="1240"/>
        <end position="1390"/>
    </location>
</feature>
<keyword evidence="9" id="KW-0805">Transcription regulation</keyword>
<dbReference type="Pfam" id="PF07529">
    <property type="entry name" value="HSA"/>
    <property type="match status" value="1"/>
</dbReference>
<dbReference type="GO" id="GO:0140096">
    <property type="term" value="F:catalytic activity, acting on a protein"/>
    <property type="evidence" value="ECO:0007669"/>
    <property type="project" value="UniProtKB-ARBA"/>
</dbReference>
<dbReference type="Pfam" id="PF00271">
    <property type="entry name" value="Helicase_C"/>
    <property type="match status" value="1"/>
</dbReference>
<dbReference type="GO" id="GO:0006338">
    <property type="term" value="P:chromatin remodeling"/>
    <property type="evidence" value="ECO:0007669"/>
    <property type="project" value="TreeGrafter"/>
</dbReference>
<dbReference type="SUPFAM" id="SSF52540">
    <property type="entry name" value="P-loop containing nucleoside triphosphate hydrolases"/>
    <property type="match status" value="2"/>
</dbReference>
<keyword evidence="17" id="KW-1185">Reference proteome</keyword>
<feature type="compositionally biased region" description="Low complexity" evidence="13">
    <location>
        <begin position="1741"/>
        <end position="1753"/>
    </location>
</feature>
<feature type="compositionally biased region" description="Basic and acidic residues" evidence="13">
    <location>
        <begin position="1449"/>
        <end position="1458"/>
    </location>
</feature>
<dbReference type="PROSITE" id="PS51192">
    <property type="entry name" value="HELICASE_ATP_BIND_1"/>
    <property type="match status" value="1"/>
</dbReference>
<name>A0A1I8HW18_9PLAT</name>
<evidence type="ECO:0000256" key="5">
    <source>
        <dbReference type="ARBA" id="ARBA00022801"/>
    </source>
</evidence>
<evidence type="ECO:0000256" key="12">
    <source>
        <dbReference type="ARBA" id="ARBA00023242"/>
    </source>
</evidence>
<dbReference type="SMART" id="SM00487">
    <property type="entry name" value="DEXDc"/>
    <property type="match status" value="1"/>
</dbReference>
<dbReference type="Gene3D" id="3.40.50.300">
    <property type="entry name" value="P-loop containing nucleotide triphosphate hydrolases"/>
    <property type="match status" value="1"/>
</dbReference>
<feature type="region of interest" description="Disordered" evidence="13">
    <location>
        <begin position="1423"/>
        <end position="1458"/>
    </location>
</feature>
<feature type="region of interest" description="Disordered" evidence="13">
    <location>
        <begin position="1706"/>
        <end position="1757"/>
    </location>
</feature>
<feature type="compositionally biased region" description="Basic and acidic residues" evidence="13">
    <location>
        <begin position="435"/>
        <end position="454"/>
    </location>
</feature>
<evidence type="ECO:0000256" key="2">
    <source>
        <dbReference type="ARBA" id="ARBA00009220"/>
    </source>
</evidence>
<evidence type="ECO:0000256" key="10">
    <source>
        <dbReference type="ARBA" id="ARBA00023125"/>
    </source>
</evidence>
<keyword evidence="5" id="KW-0378">Hydrolase</keyword>
<dbReference type="FunFam" id="1.20.120.850:FF:000012">
    <property type="entry name" value="protein PHOTOPERIOD-INDEPENDENT EARLY FLOWERING 1 isoform X3"/>
    <property type="match status" value="1"/>
</dbReference>
<comment type="subcellular location">
    <subcellularLocation>
        <location evidence="1">Nucleus</location>
    </subcellularLocation>
</comment>
<feature type="compositionally biased region" description="Low complexity" evidence="13">
    <location>
        <begin position="136"/>
        <end position="177"/>
    </location>
</feature>
<evidence type="ECO:0000256" key="6">
    <source>
        <dbReference type="ARBA" id="ARBA00022806"/>
    </source>
</evidence>
<feature type="region of interest" description="Disordered" evidence="13">
    <location>
        <begin position="1642"/>
        <end position="1674"/>
    </location>
</feature>
<evidence type="ECO:0000256" key="9">
    <source>
        <dbReference type="ARBA" id="ARBA00023015"/>
    </source>
</evidence>
<dbReference type="GO" id="GO:0000812">
    <property type="term" value="C:Swr1 complex"/>
    <property type="evidence" value="ECO:0007669"/>
    <property type="project" value="TreeGrafter"/>
</dbReference>
<feature type="compositionally biased region" description="Basic and acidic residues" evidence="13">
    <location>
        <begin position="1709"/>
        <end position="1718"/>
    </location>
</feature>
<dbReference type="InterPro" id="IPR027417">
    <property type="entry name" value="P-loop_NTPase"/>
</dbReference>